<dbReference type="NCBIfam" id="TIGR04131">
    <property type="entry name" value="Bac_Flav_CTERM"/>
    <property type="match status" value="1"/>
</dbReference>
<dbReference type="Pfam" id="PF13573">
    <property type="entry name" value="SprB"/>
    <property type="match status" value="18"/>
</dbReference>
<proteinExistence type="predicted"/>
<protein>
    <submittedName>
        <fullName evidence="3">Protein containing gliding motility-associated C-terminal domain</fullName>
    </submittedName>
</protein>
<feature type="chain" id="PRO_5006633482" evidence="2">
    <location>
        <begin position="23"/>
        <end position="3369"/>
    </location>
</feature>
<dbReference type="STRING" id="1678841.TBC1_121076"/>
<evidence type="ECO:0000256" key="1">
    <source>
        <dbReference type="ARBA" id="ARBA00022729"/>
    </source>
</evidence>
<dbReference type="Gene3D" id="2.60.40.740">
    <property type="match status" value="1"/>
</dbReference>
<accession>A0A0S7C319</accession>
<gene>
    <name evidence="3" type="ORF">TBC1_121076</name>
</gene>
<dbReference type="Pfam" id="PF13585">
    <property type="entry name" value="CHU_C"/>
    <property type="match status" value="1"/>
</dbReference>
<dbReference type="PATRIC" id="fig|1678841.3.peg.3868"/>
<organism evidence="3">
    <name type="scientific">Lentimicrobium saccharophilum</name>
    <dbReference type="NCBI Taxonomy" id="1678841"/>
    <lineage>
        <taxon>Bacteria</taxon>
        <taxon>Pseudomonadati</taxon>
        <taxon>Bacteroidota</taxon>
        <taxon>Bacteroidia</taxon>
        <taxon>Bacteroidales</taxon>
        <taxon>Lentimicrobiaceae</taxon>
        <taxon>Lentimicrobium</taxon>
    </lineage>
</organism>
<name>A0A0S7C319_9BACT</name>
<keyword evidence="1 2" id="KW-0732">Signal</keyword>
<reference evidence="3" key="1">
    <citation type="journal article" date="2015" name="Genome Announc.">
        <title>Draft Genome Sequence of Bacteroidales Strain TBC1, a Novel Isolate from a Methanogenic Wastewater Treatment System.</title>
        <authorList>
            <person name="Tourlousse D.M."/>
            <person name="Matsuura N."/>
            <person name="Sun L."/>
            <person name="Toyonaga M."/>
            <person name="Kuroda K."/>
            <person name="Ohashi A."/>
            <person name="Cruz R."/>
            <person name="Yamaguchi T."/>
            <person name="Sekiguchi Y."/>
        </authorList>
    </citation>
    <scope>NUCLEOTIDE SEQUENCE [LARGE SCALE GENOMIC DNA]</scope>
    <source>
        <strain evidence="3">TBC1</strain>
    </source>
</reference>
<evidence type="ECO:0000313" key="4">
    <source>
        <dbReference type="Proteomes" id="UP000053091"/>
    </source>
</evidence>
<dbReference type="InterPro" id="IPR026341">
    <property type="entry name" value="T9SS_type_B"/>
</dbReference>
<dbReference type="InterPro" id="IPR025667">
    <property type="entry name" value="SprB_repeat"/>
</dbReference>
<evidence type="ECO:0000256" key="2">
    <source>
        <dbReference type="SAM" id="SignalP"/>
    </source>
</evidence>
<feature type="signal peptide" evidence="2">
    <location>
        <begin position="1"/>
        <end position="22"/>
    </location>
</feature>
<dbReference type="Proteomes" id="UP000053091">
    <property type="component" value="Unassembled WGS sequence"/>
</dbReference>
<evidence type="ECO:0000313" key="3">
    <source>
        <dbReference type="EMBL" id="GAP45255.1"/>
    </source>
</evidence>
<dbReference type="Gene3D" id="2.60.40.1220">
    <property type="match status" value="6"/>
</dbReference>
<dbReference type="EMBL" id="DF968183">
    <property type="protein sequence ID" value="GAP45255.1"/>
    <property type="molecule type" value="Genomic_DNA"/>
</dbReference>
<dbReference type="InterPro" id="IPR014755">
    <property type="entry name" value="Cu-Rt/internalin_Ig-like"/>
</dbReference>
<keyword evidence="4" id="KW-1185">Reference proteome</keyword>
<sequence>MRNRLRYLMLTLLALTALSAAGQYEIDRVCVGAERHYRIDGEAGSTYSWLLTDPLGVITTLPEEVDTVTIIWNVPVGVYALTNLQFGANGCDTTQLGTITVFEQPGAFAGNSFTLCSPEPVLLDDATASDYSGLLWTTSGDGTFDDATLLNPTYTFGPNDIANGNVILTLTAQGLGYSEACTPAVSSLTITINNLQVTFDIVNISCHGGNDGSVTFTASGGTEPYTFTLNGNTNGTGLFENLTAGTYTYIITDDAGCETTGDVSLTEPELLTASATPLTATLCINESATFTGAHTGGTEPPAGHLWTGSGAVYLNDATLEAPEFNSPDPGTWSLFYTITDANGCEATAGEIIITVEPETIPAFDPIGPLCQNSTAPALPLTSVNGITGTWNPASISTLTAGTFTFTFTPDAGQCATTVTLEVTIDEEVTPAFAQIGPLCQNSVAPALPAASLEGITGTWNPATITTAAAGTFTFTFTPDDPAQCGIPVDMVILINEEITPAFAQIGPLCQNSTAPALPLISDNGITGSWNPATINTAVAGTFTFTFTPDDPAQCGIPVDMVILINEEITPAFAQIGPLCQNSTAPALPLISDNGITGSWNPATINTAVAGTFTFTFTPDNPAQCGIPVDMVILINEEITPAFAQIGPLCQNSVAPALPAASIEGITGSWNPATINTAVAGTFTFTFTPDNPAQCGVPTTMDIVITDEIVPTFAQIGPLCQNSAAPALPAASIESITGIWNPATINTAVAGTFTFTFTPDDPAQCGVPTTMDIVITNEIVPTFAQIGPLCQNSVAPALPATSIEGITGIWNPATITTTTAGSFTFTFTPDDPTQCGVPTTMDIVITDEIVPTFAQIGPLCQNSAAPALPAASIEGITGTWNPATISTAVAGTFTFTFTPDDPTQCGIPTTMDIVITDEIVPTFAQIGPLCQNSVAPALPVASIEGITGTWNPATISTAVAGTFTFTFTPNDPAQCGIPTTMDIVITDEIVPTFAQIGPLCQNSVAPALPAASIEGITGTWNPATISTAVAGTFTFTFTPNDPAQCGAPTTMDIVITDEIVPTFAQIGPLCQNSVAPALPAASIEGITGIWNPATINTAVVGTFTFTFTPDDPAQCGVPTTMDIVITDELIVSVTGTNPTTPGGNDGTATATVTGGTPPYTYLWDDPLAQTTQTATGLVAGLYNVLVTDANGCEGSGTITLTDPEAPLTAEVDFTNVTCFGGNDGSITISNPQNGSGNYEYSIDGGASWHSTSTFNGLIAGSYTVMLRDADVPANEVTLTTVVITEPAILAATVAWTNETFPGANDGSITISAPSGGSGAYEYSIDGINWQAGNVFNGLAPGFYDVYIRDANATDCYILLQTVEILPGNALTADVDFTNVTCFGGNDGSITISNPQNGSGNYEFSIDGGATWQSGNTFTGLIAGSYTVMMRDADVPANEVTLTTVVITEPAILAATAVWTNETYPGANDGSIAVSAPSGGSGAYEYSIDGTNWQASGNFTGLAPGTYDVYIRDANATDCYILLQTIEILPGNALTADVDFTNVTCFGGNDGSITISNPQNGSGNYEYSIDGGTTWQSGNAFTGLIAGSYTVMMRDADVPANEVTLTTVVITEPAILAATIIRTDETYPGANDGSITVSAPSGGSGAYEYSIDGTTWQASGNFTGLAPGNYDVYIRDANATDCYILLQTIEILPGNALAADVDFTNVTCFGGNDGSITISNPQNGSGNYEYSIDGGTTWHGTGAFTGLTAGTYEVMLRDADVPANEVTLTTVVITEPAILTATITWTNETYTGAIDGSITVSAPAGGSGTYEYSIDGINWQASGDFTALAPGSYNVYIRDANVTDCFILLQVIEILPADALTADIVFTNVTCFGGSDGSITISNPQNGTGNYEYSIDGGFSWQIDGNYTGLLPGSYVVMLRDADIPANTETLTTIIITEPAILAGNVTWTHESFPGANDGSITISTPTGGSGAYEYSIDGINWQAGNVFNGLAPGFYDVYIRDANATDCFIFLKTAEILPGGSLSAEVASTNVTCFGGNDGTISITNPQNGSGVYEYSIDGGVTWQNSGLYTGLTPGTYVVMLRDANAHENEVTLDTVIITEPAILTAIVTWTDETFPGGNNGTITVTMPSGGSGAYEYSIDGINWQASGNFTGLAPGNYDVYIRDANATDCYILLQTIQILPANALTANVSYTNISCNGLTDGTISITDPQNGSGTYEYSIDNGATWQGSGIYTGLPAGVYVVMMRDALEPVNSVILTTITITEPAILSATVTWTNETLPGANDGTITVSTPSGGSGAYEYSINGMVWQASGVFTGLVPGFYQVFIRDANAPDCYINLMMVEIQAAGALTADVTSTNVTCFGGNDGSITISNPTGGSGNYEYSIDNINWQTTNTFGGLTAGSYTVWMRDADDPANFVTLAVVAITQPAILAATVTWTNETLPGANDGTITVSAPSGGSGAYEYSIDGVNWQASGLFNGLAPGNYDVYIRDANATDCFILLQTVTILPAGSLSAQVDHTDVTCFGGNDGSITISNPTGGSGNYEYSIDNINWQTAGTFGGLTAGSYTVWMRDADDPANFVTLAVVAITQPAILAATVTWTNETLPGANDGTITVSTPSGGSGAYEYSIDGVNWQASGLFNGLAPGNYDVYIRDANATDCFILLQTVTILPAGSLSAQVDHTDVTCFGGNDGSITISNPTGGSGNYEYSIDNINWQTAGTYGGLTAGSYAVWMRDAGDPGLVINLGTFTIAQPELLTAIPEVVPASCAGVADGSITFTNPAGGSGNYQYSISNGLNWQNIATFGNLAAGNYQTWIRDASHLDCQVFIGEVTVTEPDAILATAETISTTCGEENGSITIAATGGSGALEYMLDGISGWQSTAVFADLAAGTYTVTVRDASGCTISLTNITVTAIPAPVIVSLEVENAVNGDPNGSVIIIANGTAPLQYSLDGINWQTGNSFTGLAIGPYMAWVMDADGCTVTQEFNILNTVLGEVLISTDTVTYCLNLPVVIPVDARDFNDISSFVLELEFDPSIISFNGLLNINGALSNGTFSTSIIGNVLQIRYSIFDGSATVGSGQQLFSLSFDALAAGNSNLEWNWLQCVIYSSGNDSIPGIYVNGMAEILPSPEIFALGEGDYCTGDSLTLRSGTGTGELLNYYWTGPNGTHQTGPAWQLGTLGTNDAGNYHVVATNSYFCNSEEEIQVNVYPSPEIHIGYADTICYGQPVLLDPGSGYISYLWHDGSTMQSMVAYEAGDYWVNVEDENGCRGADSVALVPCNIELRIPNAITPNGDGLNDVFRPIFIGWEPSRYSMHVYTKWGQLIYESYDPGEGWDGTVDGELVSPNSFVYVIAFEAPSYVTRLTSSPVTGSVTVIR</sequence>
<dbReference type="OrthoDB" id="7794186at2"/>